<evidence type="ECO:0000256" key="2">
    <source>
        <dbReference type="ARBA" id="ARBA00023002"/>
    </source>
</evidence>
<dbReference type="SUPFAM" id="SSF53720">
    <property type="entry name" value="ALDH-like"/>
    <property type="match status" value="1"/>
</dbReference>
<name>A0A2N5X497_9GAMM</name>
<evidence type="ECO:0000313" key="10">
    <source>
        <dbReference type="Proteomes" id="UP000235005"/>
    </source>
</evidence>
<evidence type="ECO:0000256" key="7">
    <source>
        <dbReference type="RuleBase" id="RU003345"/>
    </source>
</evidence>
<dbReference type="EMBL" id="PKUS01000007">
    <property type="protein sequence ID" value="PLW69318.1"/>
    <property type="molecule type" value="Genomic_DNA"/>
</dbReference>
<dbReference type="RefSeq" id="WP_076000881.1">
    <property type="nucleotide sequence ID" value="NZ_PKUS01000007.1"/>
</dbReference>
<dbReference type="Pfam" id="PF00171">
    <property type="entry name" value="Aldedh"/>
    <property type="match status" value="1"/>
</dbReference>
<dbReference type="InterPro" id="IPR016161">
    <property type="entry name" value="Ald_DH/histidinol_DH"/>
</dbReference>
<dbReference type="InterPro" id="IPR029510">
    <property type="entry name" value="Ald_DH_CS_GLU"/>
</dbReference>
<comment type="similarity">
    <text evidence="1 4 7">Belongs to the aldehyde dehydrogenase family.</text>
</comment>
<dbReference type="OrthoDB" id="9812625at2"/>
<dbReference type="PROSITE" id="PS00687">
    <property type="entry name" value="ALDEHYDE_DEHYDR_GLU"/>
    <property type="match status" value="1"/>
</dbReference>
<dbReference type="InterPro" id="IPR012394">
    <property type="entry name" value="Aldehyde_DH_NAD(P)"/>
</dbReference>
<dbReference type="PANTHER" id="PTHR43570:SF20">
    <property type="entry name" value="ALDEHYDE DEHYDROGENASE ALDX-RELATED"/>
    <property type="match status" value="1"/>
</dbReference>
<dbReference type="PIRSF" id="PIRSF036492">
    <property type="entry name" value="ALDH"/>
    <property type="match status" value="1"/>
</dbReference>
<sequence>MTAAQETMPTEDAAMLRTHFDLQREAYLAAPVPDFQQRKQDLLALKRMLTENADAIMEAISADYGNRSRHESQFAEIISGADAVNDTLKHLKKWMKVQKRRVDQTLFPGGKNRVIPQPLGVVGMIVPWNFPVNLSFVPLAAAFAAGNRAMVKMSENSINLTRLLMELSPKYFPEDKLRFFEETGGVGIEFSKIPFDLIIFTGSGQTGRAVMAAAAQNLTPVVLELGGKAPAVIDPNYNLKKAVGRIMFVKQFNAGQICTNVDYVFVHKSQREEFIKLAQEYVAKHCPDIEHKDYTSVIDDRSVKRLVDTLDDAREKGATIVNLSGDQQINYETRKFPLHLVLDTTDDMIIRHRETFGPLLKVMMYEDHEEVVAHINKYDRPLALYPFTNDRKLQDMYINRVMSGGVTVNDALFHVAQHDIPFGGVGPSGMGHYHGKEGFDTFSKLRPVYYQPGFSPMQFLRPPYGKFATRVFNLLVKQKS</sequence>
<dbReference type="Gene3D" id="3.40.309.10">
    <property type="entry name" value="Aldehyde Dehydrogenase, Chain A, domain 2"/>
    <property type="match status" value="1"/>
</dbReference>
<evidence type="ECO:0000256" key="6">
    <source>
        <dbReference type="PROSITE-ProRule" id="PRU10007"/>
    </source>
</evidence>
<dbReference type="AlphaFoldDB" id="A0A2N5X497"/>
<keyword evidence="10" id="KW-1185">Reference proteome</keyword>
<dbReference type="CDD" id="cd07133">
    <property type="entry name" value="ALDH_CALDH_CalB"/>
    <property type="match status" value="1"/>
</dbReference>
<evidence type="ECO:0000313" key="9">
    <source>
        <dbReference type="EMBL" id="PLW69318.1"/>
    </source>
</evidence>
<comment type="caution">
    <text evidence="9">The sequence shown here is derived from an EMBL/GenBank/DDBJ whole genome shotgun (WGS) entry which is preliminary data.</text>
</comment>
<dbReference type="PANTHER" id="PTHR43570">
    <property type="entry name" value="ALDEHYDE DEHYDROGENASE"/>
    <property type="match status" value="1"/>
</dbReference>
<evidence type="ECO:0000256" key="4">
    <source>
        <dbReference type="PIRNR" id="PIRNR036492"/>
    </source>
</evidence>
<proteinExistence type="inferred from homology"/>
<dbReference type="InterPro" id="IPR016162">
    <property type="entry name" value="Ald_DH_N"/>
</dbReference>
<evidence type="ECO:0000256" key="1">
    <source>
        <dbReference type="ARBA" id="ARBA00009986"/>
    </source>
</evidence>
<evidence type="ECO:0000256" key="3">
    <source>
        <dbReference type="ARBA" id="ARBA00023027"/>
    </source>
</evidence>
<dbReference type="Proteomes" id="UP000235005">
    <property type="component" value="Unassembled WGS sequence"/>
</dbReference>
<dbReference type="InterPro" id="IPR015590">
    <property type="entry name" value="Aldehyde_DH_dom"/>
</dbReference>
<dbReference type="InterPro" id="IPR016163">
    <property type="entry name" value="Ald_DH_C"/>
</dbReference>
<evidence type="ECO:0000259" key="8">
    <source>
        <dbReference type="Pfam" id="PF00171"/>
    </source>
</evidence>
<dbReference type="GO" id="GO:0005737">
    <property type="term" value="C:cytoplasm"/>
    <property type="evidence" value="ECO:0007669"/>
    <property type="project" value="TreeGrafter"/>
</dbReference>
<keyword evidence="3" id="KW-0520">NAD</keyword>
<gene>
    <name evidence="9" type="ORF">C0039_07225</name>
</gene>
<protein>
    <recommendedName>
        <fullName evidence="4">Aldehyde dehydrogenase</fullName>
    </recommendedName>
</protein>
<dbReference type="Gene3D" id="3.40.605.10">
    <property type="entry name" value="Aldehyde Dehydrogenase, Chain A, domain 1"/>
    <property type="match status" value="1"/>
</dbReference>
<keyword evidence="2 4" id="KW-0560">Oxidoreductase</keyword>
<organism evidence="9 10">
    <name type="scientific">Pseudohalioglobus lutimaris</name>
    <dbReference type="NCBI Taxonomy" id="1737061"/>
    <lineage>
        <taxon>Bacteria</taxon>
        <taxon>Pseudomonadati</taxon>
        <taxon>Pseudomonadota</taxon>
        <taxon>Gammaproteobacteria</taxon>
        <taxon>Cellvibrionales</taxon>
        <taxon>Halieaceae</taxon>
        <taxon>Pseudohalioglobus</taxon>
    </lineage>
</organism>
<feature type="active site" evidence="5">
    <location>
        <position position="258"/>
    </location>
</feature>
<dbReference type="GO" id="GO:0006081">
    <property type="term" value="P:aldehyde metabolic process"/>
    <property type="evidence" value="ECO:0007669"/>
    <property type="project" value="InterPro"/>
</dbReference>
<accession>A0A2N5X497</accession>
<dbReference type="GO" id="GO:0004029">
    <property type="term" value="F:aldehyde dehydrogenase (NAD+) activity"/>
    <property type="evidence" value="ECO:0007669"/>
    <property type="project" value="TreeGrafter"/>
</dbReference>
<reference evidence="9 10" key="1">
    <citation type="submission" date="2018-01" db="EMBL/GenBank/DDBJ databases">
        <title>The draft genome sequence of Halioglobus lutimaris HF004.</title>
        <authorList>
            <person name="Du Z.-J."/>
            <person name="Shi M.-J."/>
        </authorList>
    </citation>
    <scope>NUCLEOTIDE SEQUENCE [LARGE SCALE GENOMIC DNA]</scope>
    <source>
        <strain evidence="9 10">HF004</strain>
    </source>
</reference>
<feature type="domain" description="Aldehyde dehydrogenase" evidence="8">
    <location>
        <begin position="33"/>
        <end position="446"/>
    </location>
</feature>
<feature type="active site" evidence="5 6">
    <location>
        <position position="224"/>
    </location>
</feature>
<evidence type="ECO:0000256" key="5">
    <source>
        <dbReference type="PIRSR" id="PIRSR036492-1"/>
    </source>
</evidence>